<dbReference type="InterPro" id="IPR054738">
    <property type="entry name" value="Siphovirus-type_tail_C"/>
</dbReference>
<gene>
    <name evidence="3" type="ORF">WAK64_20690</name>
</gene>
<evidence type="ECO:0000259" key="2">
    <source>
        <dbReference type="Pfam" id="PF22768"/>
    </source>
</evidence>
<reference evidence="3 4" key="1">
    <citation type="journal article" date="2018" name="J. Microbiol.">
        <title>Bacillus spongiae sp. nov., isolated from sponge of Jeju Island.</title>
        <authorList>
            <person name="Lee G.E."/>
            <person name="Im W.T."/>
            <person name="Park J.S."/>
        </authorList>
    </citation>
    <scope>NUCLEOTIDE SEQUENCE [LARGE SCALE GENOMIC DNA]</scope>
    <source>
        <strain evidence="3 4">135PIL107-10</strain>
    </source>
</reference>
<dbReference type="Pfam" id="PF05709">
    <property type="entry name" value="Sipho_tail"/>
    <property type="match status" value="1"/>
</dbReference>
<dbReference type="RefSeq" id="WP_336588904.1">
    <property type="nucleotide sequence ID" value="NZ_JBBAXC010000026.1"/>
</dbReference>
<dbReference type="Pfam" id="PF22768">
    <property type="entry name" value="SPP1_Dit"/>
    <property type="match status" value="1"/>
</dbReference>
<keyword evidence="4" id="KW-1185">Reference proteome</keyword>
<evidence type="ECO:0000259" key="1">
    <source>
        <dbReference type="Pfam" id="PF05709"/>
    </source>
</evidence>
<organism evidence="3 4">
    <name type="scientific">Bacillus spongiae</name>
    <dbReference type="NCBI Taxonomy" id="2683610"/>
    <lineage>
        <taxon>Bacteria</taxon>
        <taxon>Bacillati</taxon>
        <taxon>Bacillota</taxon>
        <taxon>Bacilli</taxon>
        <taxon>Bacillales</taxon>
        <taxon>Bacillaceae</taxon>
        <taxon>Bacillus</taxon>
    </lineage>
</organism>
<dbReference type="InterPro" id="IPR008841">
    <property type="entry name" value="Siphovirus-type_tail_N"/>
</dbReference>
<name>A0ABU8HJB2_9BACI</name>
<feature type="domain" description="Siphovirus-type tail component C-terminal" evidence="2">
    <location>
        <begin position="179"/>
        <end position="286"/>
    </location>
</feature>
<sequence>MEKLTFINSKGDTIIFEEKEPFLLQSIDGVEATDVTNQSQRVPFQDGEIPLDTLIEPRIISLTVMLLANSSAELKDYRRKLISVLNPKLGEGRLLYENNGDVKEISAKIEQMLSFPSGKDNKGTNFQTTIFSFRCSNPYWTDETDTKASLAAYRESLTLPFTLPAVLGVEGESAVIFNDGDVDTPLEIELHGPSINPVIENKTTGKLIKVNRELEKGDILYINTDKGKDKKVEIQKADGTIENAFHWLDIFESSLFELVPGENYLSYYADVGTEDAVVNIKYRNRYVGM</sequence>
<dbReference type="EMBL" id="JBBAXC010000026">
    <property type="protein sequence ID" value="MEI5909450.1"/>
    <property type="molecule type" value="Genomic_DNA"/>
</dbReference>
<accession>A0ABU8HJB2</accession>
<dbReference type="Proteomes" id="UP001312865">
    <property type="component" value="Unassembled WGS sequence"/>
</dbReference>
<protein>
    <submittedName>
        <fullName evidence="3">Phage tail family protein</fullName>
    </submittedName>
</protein>
<dbReference type="Gene3D" id="2.60.120.860">
    <property type="match status" value="1"/>
</dbReference>
<feature type="domain" description="Siphovirus-type tail component RIFT-related" evidence="1">
    <location>
        <begin position="10"/>
        <end position="105"/>
    </location>
</feature>
<comment type="caution">
    <text evidence="3">The sequence shown here is derived from an EMBL/GenBank/DDBJ whole genome shotgun (WGS) entry which is preliminary data.</text>
</comment>
<evidence type="ECO:0000313" key="4">
    <source>
        <dbReference type="Proteomes" id="UP001312865"/>
    </source>
</evidence>
<evidence type="ECO:0000313" key="3">
    <source>
        <dbReference type="EMBL" id="MEI5909450.1"/>
    </source>
</evidence>
<proteinExistence type="predicted"/>
<dbReference type="Gene3D" id="2.40.30.200">
    <property type="match status" value="1"/>
</dbReference>